<proteinExistence type="predicted"/>
<protein>
    <recommendedName>
        <fullName evidence="2">Rubrerythrin diiron-binding domain-containing protein</fullName>
    </recommendedName>
</protein>
<dbReference type="InterPro" id="IPR009078">
    <property type="entry name" value="Ferritin-like_SF"/>
</dbReference>
<dbReference type="AlphaFoldDB" id="A0A6M3L7T5"/>
<dbReference type="InterPro" id="IPR012347">
    <property type="entry name" value="Ferritin-like"/>
</dbReference>
<accession>A0A6M3L7T5</accession>
<dbReference type="Gene3D" id="1.20.1260.10">
    <property type="match status" value="1"/>
</dbReference>
<evidence type="ECO:0008006" key="2">
    <source>
        <dbReference type="Google" id="ProtNLM"/>
    </source>
</evidence>
<name>A0A6M3L7T5_9ZZZZ</name>
<organism evidence="1">
    <name type="scientific">viral metagenome</name>
    <dbReference type="NCBI Taxonomy" id="1070528"/>
    <lineage>
        <taxon>unclassified sequences</taxon>
        <taxon>metagenomes</taxon>
        <taxon>organismal metagenomes</taxon>
    </lineage>
</organism>
<gene>
    <name evidence="1" type="ORF">MM415B02591_0001</name>
</gene>
<evidence type="ECO:0000313" key="1">
    <source>
        <dbReference type="EMBL" id="QJA89188.1"/>
    </source>
</evidence>
<sequence length="109" mass="12770">MAKVPMTANDFRKEIENLKVLRNYFGNALKDEEDAVKRYSETARMADRVDPQLFGRKVSDIKNQEIQHAESFRRMIQTVDKTITMTEGLIKNLKQFEAEKVPHGRTQRK</sequence>
<dbReference type="EMBL" id="MT142829">
    <property type="protein sequence ID" value="QJA89188.1"/>
    <property type="molecule type" value="Genomic_DNA"/>
</dbReference>
<reference evidence="1" key="1">
    <citation type="submission" date="2020-03" db="EMBL/GenBank/DDBJ databases">
        <title>The deep terrestrial virosphere.</title>
        <authorList>
            <person name="Holmfeldt K."/>
            <person name="Nilsson E."/>
            <person name="Simone D."/>
            <person name="Lopez-Fernandez M."/>
            <person name="Wu X."/>
            <person name="de Brujin I."/>
            <person name="Lundin D."/>
            <person name="Andersson A."/>
            <person name="Bertilsson S."/>
            <person name="Dopson M."/>
        </authorList>
    </citation>
    <scope>NUCLEOTIDE SEQUENCE</scope>
    <source>
        <strain evidence="1">MM415B02591</strain>
    </source>
</reference>
<dbReference type="SUPFAM" id="SSF47240">
    <property type="entry name" value="Ferritin-like"/>
    <property type="match status" value="1"/>
</dbReference>